<name>A0A9P6JJ52_9AGAR</name>
<evidence type="ECO:0000313" key="1">
    <source>
        <dbReference type="EMBL" id="KAF9522917.1"/>
    </source>
</evidence>
<evidence type="ECO:0000313" key="2">
    <source>
        <dbReference type="Proteomes" id="UP000807306"/>
    </source>
</evidence>
<dbReference type="Proteomes" id="UP000807306">
    <property type="component" value="Unassembled WGS sequence"/>
</dbReference>
<organism evidence="1 2">
    <name type="scientific">Crepidotus variabilis</name>
    <dbReference type="NCBI Taxonomy" id="179855"/>
    <lineage>
        <taxon>Eukaryota</taxon>
        <taxon>Fungi</taxon>
        <taxon>Dikarya</taxon>
        <taxon>Basidiomycota</taxon>
        <taxon>Agaricomycotina</taxon>
        <taxon>Agaricomycetes</taxon>
        <taxon>Agaricomycetidae</taxon>
        <taxon>Agaricales</taxon>
        <taxon>Agaricineae</taxon>
        <taxon>Crepidotaceae</taxon>
        <taxon>Crepidotus</taxon>
    </lineage>
</organism>
<accession>A0A9P6JJ52</accession>
<dbReference type="EMBL" id="MU157930">
    <property type="protein sequence ID" value="KAF9522917.1"/>
    <property type="molecule type" value="Genomic_DNA"/>
</dbReference>
<comment type="caution">
    <text evidence="1">The sequence shown here is derived from an EMBL/GenBank/DDBJ whole genome shotgun (WGS) entry which is preliminary data.</text>
</comment>
<protein>
    <submittedName>
        <fullName evidence="1">Uncharacterized protein</fullName>
    </submittedName>
</protein>
<keyword evidence="2" id="KW-1185">Reference proteome</keyword>
<dbReference type="AlphaFoldDB" id="A0A9P6JJ52"/>
<gene>
    <name evidence="1" type="ORF">CPB83DRAFT_71400</name>
</gene>
<proteinExistence type="predicted"/>
<sequence>MADLIDRIGYKGVGWSSVSKDNKQSNLGPPYKNAYHTNKLCSSFSFAFPGHRWWRIGSTPIFKASTLLYGTAQLTTLLSTGETKSLDKSVDVCHQHQLADGPHTPQLKVTGGNKATRIPFDHFIK</sequence>
<reference evidence="1" key="1">
    <citation type="submission" date="2020-11" db="EMBL/GenBank/DDBJ databases">
        <authorList>
            <consortium name="DOE Joint Genome Institute"/>
            <person name="Ahrendt S."/>
            <person name="Riley R."/>
            <person name="Andreopoulos W."/>
            <person name="Labutti K."/>
            <person name="Pangilinan J."/>
            <person name="Ruiz-Duenas F.J."/>
            <person name="Barrasa J.M."/>
            <person name="Sanchez-Garcia M."/>
            <person name="Camarero S."/>
            <person name="Miyauchi S."/>
            <person name="Serrano A."/>
            <person name="Linde D."/>
            <person name="Babiker R."/>
            <person name="Drula E."/>
            <person name="Ayuso-Fernandez I."/>
            <person name="Pacheco R."/>
            <person name="Padilla G."/>
            <person name="Ferreira P."/>
            <person name="Barriuso J."/>
            <person name="Kellner H."/>
            <person name="Castanera R."/>
            <person name="Alfaro M."/>
            <person name="Ramirez L."/>
            <person name="Pisabarro A.G."/>
            <person name="Kuo A."/>
            <person name="Tritt A."/>
            <person name="Lipzen A."/>
            <person name="He G."/>
            <person name="Yan M."/>
            <person name="Ng V."/>
            <person name="Cullen D."/>
            <person name="Martin F."/>
            <person name="Rosso M.-N."/>
            <person name="Henrissat B."/>
            <person name="Hibbett D."/>
            <person name="Martinez A.T."/>
            <person name="Grigoriev I.V."/>
        </authorList>
    </citation>
    <scope>NUCLEOTIDE SEQUENCE</scope>
    <source>
        <strain evidence="1">CBS 506.95</strain>
    </source>
</reference>